<evidence type="ECO:0000259" key="8">
    <source>
        <dbReference type="Pfam" id="PF02687"/>
    </source>
</evidence>
<evidence type="ECO:0000256" key="7">
    <source>
        <dbReference type="SAM" id="Phobius"/>
    </source>
</evidence>
<dbReference type="NCBIfam" id="TIGR03434">
    <property type="entry name" value="ADOP"/>
    <property type="match status" value="1"/>
</dbReference>
<feature type="transmembrane region" description="Helical" evidence="7">
    <location>
        <begin position="509"/>
        <end position="533"/>
    </location>
</feature>
<feature type="transmembrane region" description="Helical" evidence="7">
    <location>
        <begin position="358"/>
        <end position="380"/>
    </location>
</feature>
<comment type="similarity">
    <text evidence="6">Belongs to the ABC-4 integral membrane protein family.</text>
</comment>
<dbReference type="GO" id="GO:0016787">
    <property type="term" value="F:hydrolase activity"/>
    <property type="evidence" value="ECO:0007669"/>
    <property type="project" value="UniProtKB-KW"/>
</dbReference>
<dbReference type="OrthoDB" id="100207at2"/>
<evidence type="ECO:0000256" key="1">
    <source>
        <dbReference type="ARBA" id="ARBA00004651"/>
    </source>
</evidence>
<feature type="transmembrane region" description="Helical" evidence="7">
    <location>
        <begin position="773"/>
        <end position="799"/>
    </location>
</feature>
<evidence type="ECO:0000313" key="10">
    <source>
        <dbReference type="EMBL" id="AMY07761.1"/>
    </source>
</evidence>
<evidence type="ECO:0000313" key="11">
    <source>
        <dbReference type="Proteomes" id="UP000076079"/>
    </source>
</evidence>
<dbReference type="Proteomes" id="UP000076079">
    <property type="component" value="Chromosome"/>
</dbReference>
<keyword evidence="2" id="KW-1003">Cell membrane</keyword>
<reference evidence="11" key="2">
    <citation type="submission" date="2016-04" db="EMBL/GenBank/DDBJ databases">
        <title>First Complete Genome Sequence of a Subdivision 6 Acidobacterium.</title>
        <authorList>
            <person name="Huang S."/>
            <person name="Vieira S."/>
            <person name="Bunk B."/>
            <person name="Riedel T."/>
            <person name="Sproeer C."/>
            <person name="Overmann J."/>
        </authorList>
    </citation>
    <scope>NUCLEOTIDE SEQUENCE [LARGE SCALE GENOMIC DNA]</scope>
    <source>
        <strain evidence="11">DSM 100886 HEG_-6_39</strain>
    </source>
</reference>
<keyword evidence="10" id="KW-0378">Hydrolase</keyword>
<organism evidence="10 11">
    <name type="scientific">Luteitalea pratensis</name>
    <dbReference type="NCBI Taxonomy" id="1855912"/>
    <lineage>
        <taxon>Bacteria</taxon>
        <taxon>Pseudomonadati</taxon>
        <taxon>Acidobacteriota</taxon>
        <taxon>Vicinamibacteria</taxon>
        <taxon>Vicinamibacterales</taxon>
        <taxon>Vicinamibacteraceae</taxon>
        <taxon>Luteitalea</taxon>
    </lineage>
</organism>
<evidence type="ECO:0000259" key="9">
    <source>
        <dbReference type="Pfam" id="PF12704"/>
    </source>
</evidence>
<dbReference type="RefSeq" id="WP_110169673.1">
    <property type="nucleotide sequence ID" value="NZ_CP015136.1"/>
</dbReference>
<evidence type="ECO:0000256" key="2">
    <source>
        <dbReference type="ARBA" id="ARBA00022475"/>
    </source>
</evidence>
<accession>A0A143PGW4</accession>
<keyword evidence="4 7" id="KW-1133">Transmembrane helix</keyword>
<dbReference type="EC" id="3.6.3.-" evidence="10"/>
<comment type="subcellular location">
    <subcellularLocation>
        <location evidence="1">Cell membrane</location>
        <topology evidence="1">Multi-pass membrane protein</topology>
    </subcellularLocation>
</comment>
<feature type="transmembrane region" description="Helical" evidence="7">
    <location>
        <begin position="819"/>
        <end position="842"/>
    </location>
</feature>
<reference evidence="10 11" key="1">
    <citation type="journal article" date="2016" name="Genome Announc.">
        <title>First Complete Genome Sequence of a Subdivision 6 Acidobacterium Strain.</title>
        <authorList>
            <person name="Huang S."/>
            <person name="Vieira S."/>
            <person name="Bunk B."/>
            <person name="Riedel T."/>
            <person name="Sproer C."/>
            <person name="Overmann J."/>
        </authorList>
    </citation>
    <scope>NUCLEOTIDE SEQUENCE [LARGE SCALE GENOMIC DNA]</scope>
    <source>
        <strain evidence="11">DSM 100886 HEG_-6_39</strain>
    </source>
</reference>
<keyword evidence="5 7" id="KW-0472">Membrane</keyword>
<dbReference type="InterPro" id="IPR025857">
    <property type="entry name" value="MacB_PCD"/>
</dbReference>
<dbReference type="PANTHER" id="PTHR30572:SF4">
    <property type="entry name" value="ABC TRANSPORTER PERMEASE YTRF"/>
    <property type="match status" value="1"/>
</dbReference>
<dbReference type="GO" id="GO:0005886">
    <property type="term" value="C:plasma membrane"/>
    <property type="evidence" value="ECO:0007669"/>
    <property type="project" value="UniProtKB-SubCell"/>
</dbReference>
<dbReference type="STRING" id="1855912.LuPra_00942"/>
<feature type="transmembrane region" description="Helical" evidence="7">
    <location>
        <begin position="452"/>
        <end position="474"/>
    </location>
</feature>
<feature type="domain" description="ABC3 transporter permease C-terminal" evidence="8">
    <location>
        <begin position="366"/>
        <end position="480"/>
    </location>
</feature>
<keyword evidence="3 7" id="KW-0812">Transmembrane</keyword>
<feature type="transmembrane region" description="Helical" evidence="7">
    <location>
        <begin position="862"/>
        <end position="881"/>
    </location>
</feature>
<evidence type="ECO:0000256" key="4">
    <source>
        <dbReference type="ARBA" id="ARBA00022989"/>
    </source>
</evidence>
<feature type="domain" description="ABC3 transporter permease C-terminal" evidence="8">
    <location>
        <begin position="778"/>
        <end position="891"/>
    </location>
</feature>
<dbReference type="InterPro" id="IPR003838">
    <property type="entry name" value="ABC3_permease_C"/>
</dbReference>
<feature type="transmembrane region" description="Helical" evidence="7">
    <location>
        <begin position="409"/>
        <end position="432"/>
    </location>
</feature>
<dbReference type="Pfam" id="PF12704">
    <property type="entry name" value="MacB_PCD"/>
    <property type="match status" value="2"/>
</dbReference>
<dbReference type="PANTHER" id="PTHR30572">
    <property type="entry name" value="MEMBRANE COMPONENT OF TRANSPORTER-RELATED"/>
    <property type="match status" value="1"/>
</dbReference>
<dbReference type="GO" id="GO:0022857">
    <property type="term" value="F:transmembrane transporter activity"/>
    <property type="evidence" value="ECO:0007669"/>
    <property type="project" value="TreeGrafter"/>
</dbReference>
<dbReference type="InterPro" id="IPR047928">
    <property type="entry name" value="Perm_prefix_1"/>
</dbReference>
<protein>
    <submittedName>
        <fullName evidence="10">Macrolide export ATP-binding/permease protein MacB</fullName>
        <ecNumber evidence="10">3.6.3.-</ecNumber>
    </submittedName>
</protein>
<dbReference type="AlphaFoldDB" id="A0A143PGW4"/>
<dbReference type="EMBL" id="CP015136">
    <property type="protein sequence ID" value="AMY07761.1"/>
    <property type="molecule type" value="Genomic_DNA"/>
</dbReference>
<proteinExistence type="inferred from homology"/>
<feature type="domain" description="MacB-like periplasmic core" evidence="9">
    <location>
        <begin position="516"/>
        <end position="744"/>
    </location>
</feature>
<evidence type="ECO:0000256" key="5">
    <source>
        <dbReference type="ARBA" id="ARBA00023136"/>
    </source>
</evidence>
<dbReference type="InterPro" id="IPR050250">
    <property type="entry name" value="Macrolide_Exporter_MacB"/>
</dbReference>
<keyword evidence="10" id="KW-0067">ATP-binding</keyword>
<feature type="transmembrane region" description="Helical" evidence="7">
    <location>
        <begin position="93"/>
        <end position="121"/>
    </location>
</feature>
<evidence type="ECO:0000256" key="3">
    <source>
        <dbReference type="ARBA" id="ARBA00022692"/>
    </source>
</evidence>
<dbReference type="Pfam" id="PF02687">
    <property type="entry name" value="FtsX"/>
    <property type="match status" value="2"/>
</dbReference>
<dbReference type="InterPro" id="IPR017800">
    <property type="entry name" value="ADOP"/>
</dbReference>
<sequence>MGSVLRRVLFLFKRHQFDQDLEDEFRFHEEMKARALADAEGMSSDEAQAAARRQIGNALRLREQSREAWVFATTETFAKDARHALRLLRRDPAFTVTALATLALGIGLTTIIFSVAYGVLWRPLPYHEPDRLILLSSAQRTETGPRTFWNWSPVSYDALRQHVTTFDQLAAYTSIDAELNGRGEPLQLRALDVSTNFFVTLGVTPVHGRAFLTGAAAPDDDRSAIVSDRLWRTSLGADPAIVGQSITIDGLPRTVVGVLPPDFSFRPVIRIGTLPEPDVYLPNRWVGDPGKGAFLFLLGRMTPGMTQERVESELTALVNAPSFATGARGMEGALAPNVRTLARTVGLQEHGTESVRTLLLILLGAVSFVLLIACVNVANLQMARLTARRGELSVRLALGAGRGRIVRQLLTEAVVLSVLGAVLGVLLARIAIDVMLPLVPEFALPRLGSIVIDARVLAFCLGLSFVSTLMIGLVPAARVSAAAFAENLALHAGGARTTGDRQGERLRTLLVVGQVAMTLVLLIGAGLLIHSFVRLTSVSPGFELSGSDGVVQTVRVTLPPRQYDDPERMHAFARDVLDRIQTLPGVKSASLINSAPFGRMFIRDEFDIEGLPKPKISAGRPKIDAAYFTTMGIALLAGREFTAGDTANAPKVAIISERIVRDYIAGGTREALGRRVRMGEDGEWLTVVGVVADIRQMGLDREVEPMLYVPYQQERGMLYLRFVSFVARTATPASVVEGMRAEVRRVAPDLAIAGATTMDEAVAASVAPPRFRMWLLVLFATAATLIATCGIYGVMAYAVAQRRREIGVRMALGADRREVLRLVLVRALRIVGAGLIVGLAGAVAVTRVLQRFLFGVTPTDPIAFTIVTLLLLAVALMAAWVPARRATRIDPWAALRAE</sequence>
<feature type="domain" description="MacB-like periplasmic core" evidence="9">
    <location>
        <begin position="95"/>
        <end position="316"/>
    </location>
</feature>
<keyword evidence="10" id="KW-0547">Nucleotide-binding</keyword>
<evidence type="ECO:0000256" key="6">
    <source>
        <dbReference type="ARBA" id="ARBA00038076"/>
    </source>
</evidence>
<dbReference type="NCBIfam" id="NF038403">
    <property type="entry name" value="perm_prefix_1"/>
    <property type="match status" value="1"/>
</dbReference>
<dbReference type="KEGG" id="abac:LuPra_00942"/>
<keyword evidence="11" id="KW-1185">Reference proteome</keyword>
<dbReference type="GO" id="GO:0005524">
    <property type="term" value="F:ATP binding"/>
    <property type="evidence" value="ECO:0007669"/>
    <property type="project" value="UniProtKB-KW"/>
</dbReference>
<gene>
    <name evidence="10" type="primary">macB_17</name>
    <name evidence="10" type="ORF">LuPra_00942</name>
</gene>
<name>A0A143PGW4_LUTPR</name>